<proteinExistence type="predicted"/>
<reference evidence="1" key="1">
    <citation type="journal article" date="2020" name="Phytopathology">
        <title>Genome Sequence Resources of Colletotrichum truncatum, C. plurivorum, C. musicola, and C. sojae: Four Species Pathogenic to Soybean (Glycine max).</title>
        <authorList>
            <person name="Rogerio F."/>
            <person name="Boufleur T.R."/>
            <person name="Ciampi-Guillardi M."/>
            <person name="Sukno S.A."/>
            <person name="Thon M.R."/>
            <person name="Massola Junior N.S."/>
            <person name="Baroncelli R."/>
        </authorList>
    </citation>
    <scope>NUCLEOTIDE SEQUENCE</scope>
    <source>
        <strain evidence="1">LFN00145</strain>
    </source>
</reference>
<dbReference type="AlphaFoldDB" id="A0A8H6NM30"/>
<dbReference type="EMBL" id="WIGO01000025">
    <property type="protein sequence ID" value="KAF6837436.1"/>
    <property type="molecule type" value="Genomic_DNA"/>
</dbReference>
<keyword evidence="2" id="KW-1185">Reference proteome</keyword>
<name>A0A8H6NM30_9PEZI</name>
<sequence length="151" mass="16725">EILDRQPEDGGVLHFFHPPLPDRPLRIRIQGPLETIQNLLPNEPWHPIKPFPQPGGKELARLTHRRLYGGGGDDDAALVVRDEYLAWVIKAGIPQDCIDDYGVTFDHLVPADEPDLEVLVINVIEVDADGGIYADGRHVWTGDTGQRAAVS</sequence>
<evidence type="ECO:0000313" key="1">
    <source>
        <dbReference type="EMBL" id="KAF6837436.1"/>
    </source>
</evidence>
<gene>
    <name evidence="1" type="ORF">CPLU01_03060</name>
</gene>
<organism evidence="1 2">
    <name type="scientific">Colletotrichum plurivorum</name>
    <dbReference type="NCBI Taxonomy" id="2175906"/>
    <lineage>
        <taxon>Eukaryota</taxon>
        <taxon>Fungi</taxon>
        <taxon>Dikarya</taxon>
        <taxon>Ascomycota</taxon>
        <taxon>Pezizomycotina</taxon>
        <taxon>Sordariomycetes</taxon>
        <taxon>Hypocreomycetidae</taxon>
        <taxon>Glomerellales</taxon>
        <taxon>Glomerellaceae</taxon>
        <taxon>Colletotrichum</taxon>
        <taxon>Colletotrichum orchidearum species complex</taxon>
    </lineage>
</organism>
<dbReference type="Proteomes" id="UP000654918">
    <property type="component" value="Unassembled WGS sequence"/>
</dbReference>
<accession>A0A8H6NM30</accession>
<evidence type="ECO:0000313" key="2">
    <source>
        <dbReference type="Proteomes" id="UP000654918"/>
    </source>
</evidence>
<feature type="non-terminal residue" evidence="1">
    <location>
        <position position="151"/>
    </location>
</feature>
<protein>
    <submittedName>
        <fullName evidence="1">Uncharacterized protein</fullName>
    </submittedName>
</protein>
<comment type="caution">
    <text evidence="1">The sequence shown here is derived from an EMBL/GenBank/DDBJ whole genome shotgun (WGS) entry which is preliminary data.</text>
</comment>